<organism evidence="1 2">
    <name type="scientific">Hymenobacter coccineus</name>
    <dbReference type="NCBI Taxonomy" id="1908235"/>
    <lineage>
        <taxon>Bacteria</taxon>
        <taxon>Pseudomonadati</taxon>
        <taxon>Bacteroidota</taxon>
        <taxon>Cytophagia</taxon>
        <taxon>Cytophagales</taxon>
        <taxon>Hymenobacteraceae</taxon>
        <taxon>Hymenobacter</taxon>
    </lineage>
</organism>
<gene>
    <name evidence="1" type="ORF">BEN49_24865</name>
</gene>
<keyword evidence="2" id="KW-1185">Reference proteome</keyword>
<dbReference type="Gene3D" id="3.40.30.10">
    <property type="entry name" value="Glutaredoxin"/>
    <property type="match status" value="1"/>
</dbReference>
<accession>A0A1G1TF31</accession>
<dbReference type="AlphaFoldDB" id="A0A1G1TF31"/>
<dbReference type="Pfam" id="PF11009">
    <property type="entry name" value="BrxC"/>
    <property type="match status" value="1"/>
</dbReference>
<reference evidence="1 2" key="1">
    <citation type="submission" date="2016-08" db="EMBL/GenBank/DDBJ databases">
        <title>Hymenobacter coccineus sp. nov., Hymenobacter lapidarius sp. nov. and Hymenobacter glacialis sp. nov., isolated from Antarctic soil.</title>
        <authorList>
            <person name="Sedlacek I."/>
            <person name="Kralova S."/>
            <person name="Kyrova K."/>
            <person name="Maslanova I."/>
            <person name="Stankova E."/>
            <person name="Vrbovska V."/>
            <person name="Nemec M."/>
            <person name="Bartak M."/>
            <person name="Svec P."/>
            <person name="Busse H.-J."/>
            <person name="Pantucek R."/>
        </authorList>
    </citation>
    <scope>NUCLEOTIDE SEQUENCE [LARGE SCALE GENOMIC DNA]</scope>
    <source>
        <strain evidence="1 2">CCM 8649</strain>
    </source>
</reference>
<proteinExistence type="predicted"/>
<dbReference type="EMBL" id="MDZA01000279">
    <property type="protein sequence ID" value="OGX89481.1"/>
    <property type="molecule type" value="Genomic_DNA"/>
</dbReference>
<name>A0A1G1TF31_9BACT</name>
<sequence>MSTPWLPLTDAAQLTAIADESRQHPVLIFKHSTTCSISAAAKAKIERQWAASGLDAVPIYYLDLLRFRPVSAQIATQFGVEHQSPQLLLIQNGEATFNASHMGIRLDAVKAAVAS</sequence>
<evidence type="ECO:0000313" key="1">
    <source>
        <dbReference type="EMBL" id="OGX89481.1"/>
    </source>
</evidence>
<dbReference type="NCBIfam" id="TIGR04019">
    <property type="entry name" value="B_thiol_YtxJ"/>
    <property type="match status" value="1"/>
</dbReference>
<protein>
    <submittedName>
        <fullName evidence="1">General stress protein</fullName>
    </submittedName>
</protein>
<dbReference type="InterPro" id="IPR022551">
    <property type="entry name" value="BrxC"/>
</dbReference>
<dbReference type="Proteomes" id="UP000177506">
    <property type="component" value="Unassembled WGS sequence"/>
</dbReference>
<comment type="caution">
    <text evidence="1">The sequence shown here is derived from an EMBL/GenBank/DDBJ whole genome shotgun (WGS) entry which is preliminary data.</text>
</comment>
<dbReference type="RefSeq" id="WP_070744806.1">
    <property type="nucleotide sequence ID" value="NZ_MDZA01000279.1"/>
</dbReference>
<dbReference type="OrthoDB" id="677051at2"/>
<evidence type="ECO:0000313" key="2">
    <source>
        <dbReference type="Proteomes" id="UP000177506"/>
    </source>
</evidence>